<name>A0ABU5CNI0_9BACI</name>
<dbReference type="EMBL" id="JAWDIQ010000001">
    <property type="protein sequence ID" value="MDY0407917.1"/>
    <property type="molecule type" value="Genomic_DNA"/>
</dbReference>
<dbReference type="InterPro" id="IPR041780">
    <property type="entry name" value="MPP_PrpE-like"/>
</dbReference>
<dbReference type="InterPro" id="IPR004843">
    <property type="entry name" value="Calcineurin-like_PHP"/>
</dbReference>
<accession>A0ABU5CNI0</accession>
<dbReference type="InterPro" id="IPR050126">
    <property type="entry name" value="Ap4A_hydrolase"/>
</dbReference>
<dbReference type="NCBIfam" id="NF010148">
    <property type="entry name" value="PRK13625.1"/>
    <property type="match status" value="1"/>
</dbReference>
<evidence type="ECO:0000259" key="1">
    <source>
        <dbReference type="Pfam" id="PF00149"/>
    </source>
</evidence>
<evidence type="ECO:0000313" key="3">
    <source>
        <dbReference type="Proteomes" id="UP001275315"/>
    </source>
</evidence>
<dbReference type="InterPro" id="IPR006186">
    <property type="entry name" value="Ser/Thr-sp_prot-phosphatase"/>
</dbReference>
<dbReference type="RefSeq" id="WP_320378693.1">
    <property type="nucleotide sequence ID" value="NZ_JAWDIQ010000001.1"/>
</dbReference>
<gene>
    <name evidence="2" type="primary">prpE</name>
    <name evidence="2" type="ORF">RWD45_03940</name>
</gene>
<proteinExistence type="predicted"/>
<comment type="caution">
    <text evidence="2">The sequence shown here is derived from an EMBL/GenBank/DDBJ whole genome shotgun (WGS) entry which is preliminary data.</text>
</comment>
<dbReference type="Gene3D" id="3.60.21.10">
    <property type="match status" value="1"/>
</dbReference>
<evidence type="ECO:0000313" key="2">
    <source>
        <dbReference type="EMBL" id="MDY0407917.1"/>
    </source>
</evidence>
<dbReference type="InterPro" id="IPR029052">
    <property type="entry name" value="Metallo-depent_PP-like"/>
</dbReference>
<organism evidence="2 3">
    <name type="scientific">Paracerasibacillus soli</name>
    <dbReference type="NCBI Taxonomy" id="480284"/>
    <lineage>
        <taxon>Bacteria</taxon>
        <taxon>Bacillati</taxon>
        <taxon>Bacillota</taxon>
        <taxon>Bacilli</taxon>
        <taxon>Bacillales</taxon>
        <taxon>Bacillaceae</taxon>
        <taxon>Paracerasibacillus</taxon>
    </lineage>
</organism>
<feature type="domain" description="Calcineurin-like phosphoesterase" evidence="1">
    <location>
        <begin position="1"/>
        <end position="198"/>
    </location>
</feature>
<dbReference type="PANTHER" id="PTHR42850">
    <property type="entry name" value="METALLOPHOSPHOESTERASE"/>
    <property type="match status" value="1"/>
</dbReference>
<dbReference type="PANTHER" id="PTHR42850:SF7">
    <property type="entry name" value="BIS(5'-NUCLEOSYL)-TETRAPHOSPHATASE PRPE [ASYMMETRICAL]"/>
    <property type="match status" value="1"/>
</dbReference>
<reference evidence="2 3" key="1">
    <citation type="submission" date="2023-10" db="EMBL/GenBank/DDBJ databases">
        <title>Virgibacillus soli CC-YMP-6 genome.</title>
        <authorList>
            <person name="Miliotis G."/>
            <person name="Sengupta P."/>
            <person name="Hameed A."/>
            <person name="Chuvochina M."/>
            <person name="Mcdonagh F."/>
            <person name="Simpson A.C."/>
            <person name="Singh N.K."/>
            <person name="Rekha P.D."/>
            <person name="Raman K."/>
            <person name="Hugenholtz P."/>
            <person name="Venkateswaran K."/>
        </authorList>
    </citation>
    <scope>NUCLEOTIDE SEQUENCE [LARGE SCALE GENOMIC DNA]</scope>
    <source>
        <strain evidence="2 3">CC-YMP-6</strain>
    </source>
</reference>
<dbReference type="CDD" id="cd07423">
    <property type="entry name" value="MPP_Prp_like"/>
    <property type="match status" value="1"/>
</dbReference>
<protein>
    <submittedName>
        <fullName evidence="2">Bis(5'-nucleosyl)-tetraphosphatase PrpE</fullName>
    </submittedName>
</protein>
<dbReference type="Proteomes" id="UP001275315">
    <property type="component" value="Unassembled WGS sequence"/>
</dbReference>
<dbReference type="SUPFAM" id="SSF56300">
    <property type="entry name" value="Metallo-dependent phosphatases"/>
    <property type="match status" value="1"/>
</dbReference>
<sequence length="251" mass="29023">MKIDVIGDIHGCYDELCSLFEMLGYRYEANMKTYIHPDNRIPIFLGDLTDRGPHSLLVIELVYHMTIKQKVAKYVPGNHCNKLYRYFIGRNVKQQHGLETTVAELKALPKKEQEKIAQKFIHLYEHAPLYLQLPELQVIIAHAGIKESLIGRHDKKAETFVLYGDITGEFDISGRPVRRDWAKHYQGEDWIIYGHTPVLKPRTINHTINIDTGCVFGNALTAFRFPEKQTVSVPSQQPFQENHFRSFTDSE</sequence>
<keyword evidence="3" id="KW-1185">Reference proteome</keyword>
<dbReference type="PRINTS" id="PR00114">
    <property type="entry name" value="STPHPHTASE"/>
</dbReference>
<dbReference type="Pfam" id="PF00149">
    <property type="entry name" value="Metallophos"/>
    <property type="match status" value="1"/>
</dbReference>